<feature type="compositionally biased region" description="Basic and acidic residues" evidence="1">
    <location>
        <begin position="30"/>
        <end position="47"/>
    </location>
</feature>
<feature type="region of interest" description="Disordered" evidence="1">
    <location>
        <begin position="17"/>
        <end position="93"/>
    </location>
</feature>
<reference evidence="2 3" key="1">
    <citation type="submission" date="2017-02" db="EMBL/GenBank/DDBJ databases">
        <title>Genomes of Trichoderma spp. with biocontrol activity.</title>
        <authorList>
            <person name="Gardiner D."/>
            <person name="Kazan K."/>
            <person name="Vos C."/>
            <person name="Harvey P."/>
        </authorList>
    </citation>
    <scope>NUCLEOTIDE SEQUENCE [LARGE SCALE GENOMIC DNA]</scope>
    <source>
        <strain evidence="2 3">Tr1</strain>
    </source>
</reference>
<dbReference type="EMBL" id="MTYI01000271">
    <property type="protein sequence ID" value="PNP46473.1"/>
    <property type="molecule type" value="Genomic_DNA"/>
</dbReference>
<evidence type="ECO:0000313" key="2">
    <source>
        <dbReference type="EMBL" id="PNP46473.1"/>
    </source>
</evidence>
<name>A0A2K0TLS5_TRIHA</name>
<feature type="compositionally biased region" description="Acidic residues" evidence="1">
    <location>
        <begin position="72"/>
        <end position="87"/>
    </location>
</feature>
<evidence type="ECO:0000256" key="1">
    <source>
        <dbReference type="SAM" id="MobiDB-lite"/>
    </source>
</evidence>
<gene>
    <name evidence="2" type="ORF">THARTR1_10795</name>
</gene>
<protein>
    <submittedName>
        <fullName evidence="2">Uncharacterized protein</fullName>
    </submittedName>
</protein>
<sequence>MMKGERVLRIWKKLYGDFGVREEGEEEEKDERNGGDEAAVNEDKSTPRDTTMNPPMEKMPMEKEMVILASREDEDAPGTTAEGDDDTQNGSGS</sequence>
<dbReference type="Proteomes" id="UP000236290">
    <property type="component" value="Unassembled WGS sequence"/>
</dbReference>
<dbReference type="AlphaFoldDB" id="A0A2K0TLS5"/>
<organism evidence="2 3">
    <name type="scientific">Trichoderma harzianum</name>
    <name type="common">Hypocrea lixii</name>
    <dbReference type="NCBI Taxonomy" id="5544"/>
    <lineage>
        <taxon>Eukaryota</taxon>
        <taxon>Fungi</taxon>
        <taxon>Dikarya</taxon>
        <taxon>Ascomycota</taxon>
        <taxon>Pezizomycotina</taxon>
        <taxon>Sordariomycetes</taxon>
        <taxon>Hypocreomycetidae</taxon>
        <taxon>Hypocreales</taxon>
        <taxon>Hypocreaceae</taxon>
        <taxon>Trichoderma</taxon>
    </lineage>
</organism>
<proteinExistence type="predicted"/>
<comment type="caution">
    <text evidence="2">The sequence shown here is derived from an EMBL/GenBank/DDBJ whole genome shotgun (WGS) entry which is preliminary data.</text>
</comment>
<accession>A0A2K0TLS5</accession>
<evidence type="ECO:0000313" key="3">
    <source>
        <dbReference type="Proteomes" id="UP000236290"/>
    </source>
</evidence>